<evidence type="ECO:0000313" key="2">
    <source>
        <dbReference type="Proteomes" id="UP000886595"/>
    </source>
</evidence>
<reference evidence="1 2" key="1">
    <citation type="submission" date="2020-02" db="EMBL/GenBank/DDBJ databases">
        <authorList>
            <person name="Ma Q."/>
            <person name="Huang Y."/>
            <person name="Song X."/>
            <person name="Pei D."/>
        </authorList>
    </citation>
    <scope>NUCLEOTIDE SEQUENCE [LARGE SCALE GENOMIC DNA]</scope>
    <source>
        <strain evidence="1">Sxm20200214</strain>
        <tissue evidence="1">Leaf</tissue>
    </source>
</reference>
<keyword evidence="2" id="KW-1185">Reference proteome</keyword>
<proteinExistence type="predicted"/>
<organism evidence="1 2">
    <name type="scientific">Brassica carinata</name>
    <name type="common">Ethiopian mustard</name>
    <name type="synonym">Abyssinian cabbage</name>
    <dbReference type="NCBI Taxonomy" id="52824"/>
    <lineage>
        <taxon>Eukaryota</taxon>
        <taxon>Viridiplantae</taxon>
        <taxon>Streptophyta</taxon>
        <taxon>Embryophyta</taxon>
        <taxon>Tracheophyta</taxon>
        <taxon>Spermatophyta</taxon>
        <taxon>Magnoliopsida</taxon>
        <taxon>eudicotyledons</taxon>
        <taxon>Gunneridae</taxon>
        <taxon>Pentapetalae</taxon>
        <taxon>rosids</taxon>
        <taxon>malvids</taxon>
        <taxon>Brassicales</taxon>
        <taxon>Brassicaceae</taxon>
        <taxon>Brassiceae</taxon>
        <taxon>Brassica</taxon>
    </lineage>
</organism>
<dbReference type="Proteomes" id="UP000886595">
    <property type="component" value="Unassembled WGS sequence"/>
</dbReference>
<dbReference type="EMBL" id="JAAMPC010000006">
    <property type="protein sequence ID" value="KAG2307365.1"/>
    <property type="molecule type" value="Genomic_DNA"/>
</dbReference>
<name>A0A8X7V8K1_BRACI</name>
<gene>
    <name evidence="1" type="ORF">Bca52824_027113</name>
</gene>
<evidence type="ECO:0000313" key="1">
    <source>
        <dbReference type="EMBL" id="KAG2307365.1"/>
    </source>
</evidence>
<dbReference type="AlphaFoldDB" id="A0A8X7V8K1"/>
<accession>A0A8X7V8K1</accession>
<protein>
    <submittedName>
        <fullName evidence="1">Uncharacterized protein</fullName>
    </submittedName>
</protein>
<sequence length="59" mass="6396">MVDTIGQTHIQGLTSYNFIAKDRPPVPKVVYAADLPSSKPVNDNPINEGDGHNKFCATI</sequence>
<comment type="caution">
    <text evidence="1">The sequence shown here is derived from an EMBL/GenBank/DDBJ whole genome shotgun (WGS) entry which is preliminary data.</text>
</comment>